<accession>A0A0D3FQK7</accession>
<reference evidence="4" key="1">
    <citation type="journal article" date="2009" name="Rice">
        <title>De Novo Next Generation Sequencing of Plant Genomes.</title>
        <authorList>
            <person name="Rounsley S."/>
            <person name="Marri P.R."/>
            <person name="Yu Y."/>
            <person name="He R."/>
            <person name="Sisneros N."/>
            <person name="Goicoechea J.L."/>
            <person name="Lee S.J."/>
            <person name="Angelova A."/>
            <person name="Kudrna D."/>
            <person name="Luo M."/>
            <person name="Affourtit J."/>
            <person name="Desany B."/>
            <person name="Knight J."/>
            <person name="Niazi F."/>
            <person name="Egholm M."/>
            <person name="Wing R.A."/>
        </authorList>
    </citation>
    <scope>NUCLEOTIDE SEQUENCE [LARGE SCALE GENOMIC DNA]</scope>
    <source>
        <strain evidence="4">cv. IRGC 105608</strain>
    </source>
</reference>
<keyword evidence="2" id="KW-1015">Disulfide bond</keyword>
<dbReference type="Gramene" id="OBART03G38630.1">
    <property type="protein sequence ID" value="OBART03G38630.1"/>
    <property type="gene ID" value="OBART03G38630"/>
</dbReference>
<sequence>MRLGRNPRTGTEWSLTLWRAPDDPMMGDCRHVIDTRRLLDNISWCSADKKYRTGQWNGMWFSGVPEMASYSSMWWSSLTEIAYIFTAAAPFSRLVLTEAGVIYSKVWNATALPLLATATRRNACGDARRVARAEAAARRNACGDAAATPEPYATASTRLAGLGISKSNLDGRVRGSQAVMLKSNHPAR</sequence>
<proteinExistence type="predicted"/>
<evidence type="ECO:0000256" key="2">
    <source>
        <dbReference type="ARBA" id="ARBA00023157"/>
    </source>
</evidence>
<dbReference type="GO" id="GO:0048544">
    <property type="term" value="P:recognition of pollen"/>
    <property type="evidence" value="ECO:0007669"/>
    <property type="project" value="InterPro"/>
</dbReference>
<dbReference type="PANTHER" id="PTHR32444:SF126">
    <property type="entry name" value="RECEPTOR-LIKE SERINE_THREONINE-PROTEIN KINASE"/>
    <property type="match status" value="1"/>
</dbReference>
<dbReference type="AlphaFoldDB" id="A0A0D3FQK7"/>
<dbReference type="Proteomes" id="UP000026960">
    <property type="component" value="Chromosome 3"/>
</dbReference>
<evidence type="ECO:0000313" key="5">
    <source>
        <dbReference type="Proteomes" id="UP000026960"/>
    </source>
</evidence>
<evidence type="ECO:0000256" key="1">
    <source>
        <dbReference type="ARBA" id="ARBA00022729"/>
    </source>
</evidence>
<protein>
    <recommendedName>
        <fullName evidence="3">S-locus glycoprotein domain-containing protein</fullName>
    </recommendedName>
</protein>
<dbReference type="STRING" id="65489.A0A0D3FQK7"/>
<reference evidence="4" key="2">
    <citation type="submission" date="2015-03" db="UniProtKB">
        <authorList>
            <consortium name="EnsemblPlants"/>
        </authorList>
    </citation>
    <scope>IDENTIFICATION</scope>
</reference>
<dbReference type="Pfam" id="PF00954">
    <property type="entry name" value="S_locus_glycop"/>
    <property type="match status" value="1"/>
</dbReference>
<dbReference type="EnsemblPlants" id="OBART03G38630.1">
    <property type="protein sequence ID" value="OBART03G38630.1"/>
    <property type="gene ID" value="OBART03G38630"/>
</dbReference>
<dbReference type="PaxDb" id="65489-OBART03G38630.1"/>
<dbReference type="eggNOG" id="ENOG502QSMT">
    <property type="taxonomic scope" value="Eukaryota"/>
</dbReference>
<dbReference type="PANTHER" id="PTHR32444">
    <property type="entry name" value="BULB-TYPE LECTIN DOMAIN-CONTAINING PROTEIN"/>
    <property type="match status" value="1"/>
</dbReference>
<organism evidence="4">
    <name type="scientific">Oryza barthii</name>
    <dbReference type="NCBI Taxonomy" id="65489"/>
    <lineage>
        <taxon>Eukaryota</taxon>
        <taxon>Viridiplantae</taxon>
        <taxon>Streptophyta</taxon>
        <taxon>Embryophyta</taxon>
        <taxon>Tracheophyta</taxon>
        <taxon>Spermatophyta</taxon>
        <taxon>Magnoliopsida</taxon>
        <taxon>Liliopsida</taxon>
        <taxon>Poales</taxon>
        <taxon>Poaceae</taxon>
        <taxon>BOP clade</taxon>
        <taxon>Oryzoideae</taxon>
        <taxon>Oryzeae</taxon>
        <taxon>Oryzinae</taxon>
        <taxon>Oryza</taxon>
    </lineage>
</organism>
<keyword evidence="5" id="KW-1185">Reference proteome</keyword>
<keyword evidence="1" id="KW-0732">Signal</keyword>
<evidence type="ECO:0000259" key="3">
    <source>
        <dbReference type="Pfam" id="PF00954"/>
    </source>
</evidence>
<evidence type="ECO:0000313" key="4">
    <source>
        <dbReference type="EnsemblPlants" id="OBART03G38630.1"/>
    </source>
</evidence>
<feature type="domain" description="S-locus glycoprotein" evidence="3">
    <location>
        <begin position="51"/>
        <end position="110"/>
    </location>
</feature>
<name>A0A0D3FQK7_9ORYZ</name>
<dbReference type="InterPro" id="IPR000858">
    <property type="entry name" value="S_locus_glycoprot_dom"/>
</dbReference>
<dbReference type="HOGENOM" id="CLU_1443106_0_0_1"/>